<comment type="subcellular location">
    <subcellularLocation>
        <location evidence="1">Nucleus</location>
    </subcellularLocation>
</comment>
<feature type="region of interest" description="Disordered" evidence="9">
    <location>
        <begin position="165"/>
        <end position="297"/>
    </location>
</feature>
<feature type="domain" description="CBF1-interacting co-repressor CIR N-terminal" evidence="10">
    <location>
        <begin position="11"/>
        <end position="47"/>
    </location>
</feature>
<dbReference type="Pfam" id="PF12542">
    <property type="entry name" value="CWC25"/>
    <property type="match status" value="1"/>
</dbReference>
<dbReference type="InterPro" id="IPR019339">
    <property type="entry name" value="CIR_N_dom"/>
</dbReference>
<feature type="compositionally biased region" description="Basic and acidic residues" evidence="9">
    <location>
        <begin position="355"/>
        <end position="385"/>
    </location>
</feature>
<feature type="compositionally biased region" description="Basic and acidic residues" evidence="9">
    <location>
        <begin position="310"/>
        <end position="342"/>
    </location>
</feature>
<sequence length="417" mass="48562">MGGGDLNLKKSFHPTLRRNQQAVWDEEQKALAERKRTQQRINEIKEERAQEELQRQLEAAGGTKRIDRVDWMYQGPTDGHAGIGEETQAFLLGKQGVDKSVRSAEKNVEGPTGQTGFMALQDANSSRDIASKIRDDPLLAIKKQEQAAYEKMMNDPVRRRRLMESIGLHDDKRPGRTEDRKSQHRRKNHRHRSGSRDRHSRDNNDHRHSRDSNDHRHRRRRRSDSRSRSPRRLQEEDETTRRRHMRAPSSNDEQNSRVTPPRGAYGDAHDRTSRHHSSSHRLRDETPERRRYRSPYQAETHLYGERCRGDWSTRIHDGGRSNGHDRQLGDRSHQDGEAEKARKLAAMQSAASDLDQERENRLAALEREERAAREDDERARRRGGERGFVNGLHKEAGKLDLGQRIGRNRQGYQRDDD</sequence>
<evidence type="ECO:0000256" key="3">
    <source>
        <dbReference type="ARBA" id="ARBA00022664"/>
    </source>
</evidence>
<keyword evidence="4" id="KW-0747">Spliceosome</keyword>
<dbReference type="STRING" id="1081109.A0A167WWW3"/>
<gene>
    <name evidence="11" type="ORF">AAL_07665</name>
</gene>
<evidence type="ECO:0000313" key="12">
    <source>
        <dbReference type="Proteomes" id="UP000078544"/>
    </source>
</evidence>
<dbReference type="GO" id="GO:0005684">
    <property type="term" value="C:U2-type spliceosomal complex"/>
    <property type="evidence" value="ECO:0007669"/>
    <property type="project" value="TreeGrafter"/>
</dbReference>
<dbReference type="InterPro" id="IPR051376">
    <property type="entry name" value="CWC25_splicing_factor"/>
</dbReference>
<dbReference type="GO" id="GO:0000398">
    <property type="term" value="P:mRNA splicing, via spliceosome"/>
    <property type="evidence" value="ECO:0007669"/>
    <property type="project" value="TreeGrafter"/>
</dbReference>
<dbReference type="PANTHER" id="PTHR16196">
    <property type="entry name" value="CELL CYCLE CONTROL PROTEIN CWF25"/>
    <property type="match status" value="1"/>
</dbReference>
<comment type="caution">
    <text evidence="11">The sequence shown here is derived from an EMBL/GenBank/DDBJ whole genome shotgun (WGS) entry which is preliminary data.</text>
</comment>
<accession>A0A167WWW3</accession>
<name>A0A167WWW3_9HYPO</name>
<dbReference type="EMBL" id="AZGY01000025">
    <property type="protein sequence ID" value="KZZ89366.1"/>
    <property type="molecule type" value="Genomic_DNA"/>
</dbReference>
<keyword evidence="5 8" id="KW-0175">Coiled coil</keyword>
<comment type="similarity">
    <text evidence="2">Belongs to the CWC25 family.</text>
</comment>
<keyword evidence="6" id="KW-0508">mRNA splicing</keyword>
<evidence type="ECO:0000259" key="10">
    <source>
        <dbReference type="SMART" id="SM01083"/>
    </source>
</evidence>
<dbReference type="OrthoDB" id="21123at2759"/>
<organism evidence="11 12">
    <name type="scientific">Moelleriella libera RCEF 2490</name>
    <dbReference type="NCBI Taxonomy" id="1081109"/>
    <lineage>
        <taxon>Eukaryota</taxon>
        <taxon>Fungi</taxon>
        <taxon>Dikarya</taxon>
        <taxon>Ascomycota</taxon>
        <taxon>Pezizomycotina</taxon>
        <taxon>Sordariomycetes</taxon>
        <taxon>Hypocreomycetidae</taxon>
        <taxon>Hypocreales</taxon>
        <taxon>Clavicipitaceae</taxon>
        <taxon>Moelleriella</taxon>
    </lineage>
</organism>
<evidence type="ECO:0000256" key="6">
    <source>
        <dbReference type="ARBA" id="ARBA00023187"/>
    </source>
</evidence>
<evidence type="ECO:0000313" key="11">
    <source>
        <dbReference type="EMBL" id="KZZ89366.1"/>
    </source>
</evidence>
<evidence type="ECO:0000256" key="5">
    <source>
        <dbReference type="ARBA" id="ARBA00023054"/>
    </source>
</evidence>
<feature type="compositionally biased region" description="Basic and acidic residues" evidence="9">
    <location>
        <begin position="194"/>
        <end position="214"/>
    </location>
</feature>
<dbReference type="Proteomes" id="UP000078544">
    <property type="component" value="Unassembled WGS sequence"/>
</dbReference>
<feature type="coiled-coil region" evidence="8">
    <location>
        <begin position="27"/>
        <end position="54"/>
    </location>
</feature>
<dbReference type="PANTHER" id="PTHR16196:SF0">
    <property type="entry name" value="PRE-MRNA-SPLICING FACTOR CWC25 HOMOLOG"/>
    <property type="match status" value="1"/>
</dbReference>
<feature type="compositionally biased region" description="Basic residues" evidence="9">
    <location>
        <begin position="215"/>
        <end position="231"/>
    </location>
</feature>
<keyword evidence="3" id="KW-0507">mRNA processing</keyword>
<evidence type="ECO:0000256" key="7">
    <source>
        <dbReference type="ARBA" id="ARBA00023242"/>
    </source>
</evidence>
<evidence type="ECO:0000256" key="8">
    <source>
        <dbReference type="SAM" id="Coils"/>
    </source>
</evidence>
<feature type="compositionally biased region" description="Basic residues" evidence="9">
    <location>
        <begin position="182"/>
        <end position="193"/>
    </location>
</feature>
<evidence type="ECO:0000256" key="4">
    <source>
        <dbReference type="ARBA" id="ARBA00022728"/>
    </source>
</evidence>
<keyword evidence="12" id="KW-1185">Reference proteome</keyword>
<dbReference type="InterPro" id="IPR022209">
    <property type="entry name" value="CWC25"/>
</dbReference>
<reference evidence="11 12" key="1">
    <citation type="journal article" date="2016" name="Genome Biol. Evol.">
        <title>Divergent and convergent evolution of fungal pathogenicity.</title>
        <authorList>
            <person name="Shang Y."/>
            <person name="Xiao G."/>
            <person name="Zheng P."/>
            <person name="Cen K."/>
            <person name="Zhan S."/>
            <person name="Wang C."/>
        </authorList>
    </citation>
    <scope>NUCLEOTIDE SEQUENCE [LARGE SCALE GENOMIC DNA]</scope>
    <source>
        <strain evidence="11 12">RCEF 2490</strain>
    </source>
</reference>
<proteinExistence type="inferred from homology"/>
<keyword evidence="7" id="KW-0539">Nucleus</keyword>
<evidence type="ECO:0000256" key="1">
    <source>
        <dbReference type="ARBA" id="ARBA00004123"/>
    </source>
</evidence>
<protein>
    <submittedName>
        <fullName evidence="11">Pre-mRNA-splicing factor CWC25</fullName>
    </submittedName>
</protein>
<feature type="region of interest" description="Disordered" evidence="9">
    <location>
        <begin position="310"/>
        <end position="417"/>
    </location>
</feature>
<evidence type="ECO:0000256" key="2">
    <source>
        <dbReference type="ARBA" id="ARBA00006695"/>
    </source>
</evidence>
<dbReference type="AlphaFoldDB" id="A0A167WWW3"/>
<feature type="compositionally biased region" description="Basic and acidic residues" evidence="9">
    <location>
        <begin position="167"/>
        <end position="181"/>
    </location>
</feature>
<feature type="compositionally biased region" description="Polar residues" evidence="9">
    <location>
        <begin position="248"/>
        <end position="258"/>
    </location>
</feature>
<dbReference type="Pfam" id="PF10197">
    <property type="entry name" value="Cir_N"/>
    <property type="match status" value="1"/>
</dbReference>
<dbReference type="SMART" id="SM01083">
    <property type="entry name" value="Cir_N"/>
    <property type="match status" value="1"/>
</dbReference>
<evidence type="ECO:0000256" key="9">
    <source>
        <dbReference type="SAM" id="MobiDB-lite"/>
    </source>
</evidence>